<dbReference type="PRINTS" id="PR00821">
    <property type="entry name" value="TAGLIPASE"/>
</dbReference>
<dbReference type="EMBL" id="VTPC01004841">
    <property type="protein sequence ID" value="KAF2896692.1"/>
    <property type="molecule type" value="Genomic_DNA"/>
</dbReference>
<gene>
    <name evidence="6" type="ORF">ILUMI_09489</name>
</gene>
<keyword evidence="7" id="KW-1185">Reference proteome</keyword>
<dbReference type="OrthoDB" id="199913at2759"/>
<dbReference type="PANTHER" id="PTHR11610:SF173">
    <property type="entry name" value="LIPASE DOMAIN-CONTAINING PROTEIN-RELATED"/>
    <property type="match status" value="1"/>
</dbReference>
<evidence type="ECO:0000256" key="1">
    <source>
        <dbReference type="ARBA" id="ARBA00004613"/>
    </source>
</evidence>
<dbReference type="InterPro" id="IPR000734">
    <property type="entry name" value="TAG_lipase"/>
</dbReference>
<reference evidence="6" key="1">
    <citation type="submission" date="2019-08" db="EMBL/GenBank/DDBJ databases">
        <title>The genome of the North American firefly Photinus pyralis.</title>
        <authorList>
            <consortium name="Photinus pyralis genome working group"/>
            <person name="Fallon T.R."/>
            <person name="Sander Lower S.E."/>
            <person name="Weng J.-K."/>
        </authorList>
    </citation>
    <scope>NUCLEOTIDE SEQUENCE</scope>
    <source>
        <strain evidence="6">TRF0915ILg1</strain>
        <tissue evidence="6">Whole body</tissue>
    </source>
</reference>
<dbReference type="Gene3D" id="3.40.50.1820">
    <property type="entry name" value="alpha/beta hydrolase"/>
    <property type="match status" value="1"/>
</dbReference>
<evidence type="ECO:0000256" key="3">
    <source>
        <dbReference type="ARBA" id="ARBA00022525"/>
    </source>
</evidence>
<sequence length="207" mass="22601">MLDWSGLALRDYLTSVCFLPKIARIVAGFLCGINNQRKMSLRSVHLVGISLGGQMSGLIGQETKSICKEDIGRITALDPAGPLFQGLPVSQRVDKTDAIFVDVIHTNKGVLGYYGNCGDVDFYPNCGIRQNGCPLEARCDHLRSLDYMIESIHSNNFKARSCRFCPLNCNLDNSNKAKEVMGENCSTNTSSGAYALQTNPRTPFAIG</sequence>
<dbReference type="GO" id="GO:0016298">
    <property type="term" value="F:lipase activity"/>
    <property type="evidence" value="ECO:0007669"/>
    <property type="project" value="InterPro"/>
</dbReference>
<organism evidence="6 7">
    <name type="scientific">Ignelater luminosus</name>
    <name type="common">Cucubano</name>
    <name type="synonym">Pyrophorus luminosus</name>
    <dbReference type="NCBI Taxonomy" id="2038154"/>
    <lineage>
        <taxon>Eukaryota</taxon>
        <taxon>Metazoa</taxon>
        <taxon>Ecdysozoa</taxon>
        <taxon>Arthropoda</taxon>
        <taxon>Hexapoda</taxon>
        <taxon>Insecta</taxon>
        <taxon>Pterygota</taxon>
        <taxon>Neoptera</taxon>
        <taxon>Endopterygota</taxon>
        <taxon>Coleoptera</taxon>
        <taxon>Polyphaga</taxon>
        <taxon>Elateriformia</taxon>
        <taxon>Elateroidea</taxon>
        <taxon>Elateridae</taxon>
        <taxon>Agrypninae</taxon>
        <taxon>Pyrophorini</taxon>
        <taxon>Ignelater</taxon>
    </lineage>
</organism>
<name>A0A8K0D5Q1_IGNLU</name>
<dbReference type="AlphaFoldDB" id="A0A8K0D5Q1"/>
<evidence type="ECO:0000256" key="4">
    <source>
        <dbReference type="RuleBase" id="RU004262"/>
    </source>
</evidence>
<evidence type="ECO:0000259" key="5">
    <source>
        <dbReference type="Pfam" id="PF00151"/>
    </source>
</evidence>
<dbReference type="Pfam" id="PF00151">
    <property type="entry name" value="Lipase"/>
    <property type="match status" value="1"/>
</dbReference>
<proteinExistence type="inferred from homology"/>
<comment type="subcellular location">
    <subcellularLocation>
        <location evidence="1">Secreted</location>
    </subcellularLocation>
</comment>
<dbReference type="GO" id="GO:0005615">
    <property type="term" value="C:extracellular space"/>
    <property type="evidence" value="ECO:0007669"/>
    <property type="project" value="TreeGrafter"/>
</dbReference>
<dbReference type="Proteomes" id="UP000801492">
    <property type="component" value="Unassembled WGS sequence"/>
</dbReference>
<evidence type="ECO:0000256" key="2">
    <source>
        <dbReference type="ARBA" id="ARBA00010701"/>
    </source>
</evidence>
<dbReference type="InterPro" id="IPR013818">
    <property type="entry name" value="Lipase"/>
</dbReference>
<feature type="domain" description="Lipase" evidence="5">
    <location>
        <begin position="2"/>
        <end position="204"/>
    </location>
</feature>
<accession>A0A8K0D5Q1</accession>
<dbReference type="InterPro" id="IPR029058">
    <property type="entry name" value="AB_hydrolase_fold"/>
</dbReference>
<dbReference type="SUPFAM" id="SSF53474">
    <property type="entry name" value="alpha/beta-Hydrolases"/>
    <property type="match status" value="1"/>
</dbReference>
<dbReference type="GO" id="GO:0017171">
    <property type="term" value="F:serine hydrolase activity"/>
    <property type="evidence" value="ECO:0007669"/>
    <property type="project" value="TreeGrafter"/>
</dbReference>
<comment type="caution">
    <text evidence="6">The sequence shown here is derived from an EMBL/GenBank/DDBJ whole genome shotgun (WGS) entry which is preliminary data.</text>
</comment>
<comment type="similarity">
    <text evidence="2 4">Belongs to the AB hydrolase superfamily. Lipase family.</text>
</comment>
<protein>
    <recommendedName>
        <fullName evidence="5">Lipase domain-containing protein</fullName>
    </recommendedName>
</protein>
<dbReference type="PANTHER" id="PTHR11610">
    <property type="entry name" value="LIPASE"/>
    <property type="match status" value="1"/>
</dbReference>
<keyword evidence="3" id="KW-0964">Secreted</keyword>
<evidence type="ECO:0000313" key="6">
    <source>
        <dbReference type="EMBL" id="KAF2896692.1"/>
    </source>
</evidence>
<evidence type="ECO:0000313" key="7">
    <source>
        <dbReference type="Proteomes" id="UP000801492"/>
    </source>
</evidence>
<dbReference type="GO" id="GO:0016042">
    <property type="term" value="P:lipid catabolic process"/>
    <property type="evidence" value="ECO:0007669"/>
    <property type="project" value="TreeGrafter"/>
</dbReference>